<dbReference type="InterPro" id="IPR017972">
    <property type="entry name" value="Cyt_P450_CS"/>
</dbReference>
<feature type="binding site" description="axial binding residue" evidence="13">
    <location>
        <position position="442"/>
    </location>
    <ligand>
        <name>heme</name>
        <dbReference type="ChEBI" id="CHEBI:30413"/>
    </ligand>
    <ligandPart>
        <name>Fe</name>
        <dbReference type="ChEBI" id="CHEBI:18248"/>
    </ligandPart>
</feature>
<comment type="subcellular location">
    <subcellularLocation>
        <location evidence="2">Membrane</location>
        <topology evidence="2">Single-pass membrane protein</topology>
    </subcellularLocation>
</comment>
<dbReference type="InterPro" id="IPR050364">
    <property type="entry name" value="Cytochrome_P450_fung"/>
</dbReference>
<name>A0A371CWA8_9APHY</name>
<organism evidence="15 16">
    <name type="scientific">Lentinus brumalis</name>
    <dbReference type="NCBI Taxonomy" id="2498619"/>
    <lineage>
        <taxon>Eukaryota</taxon>
        <taxon>Fungi</taxon>
        <taxon>Dikarya</taxon>
        <taxon>Basidiomycota</taxon>
        <taxon>Agaricomycotina</taxon>
        <taxon>Agaricomycetes</taxon>
        <taxon>Polyporales</taxon>
        <taxon>Polyporaceae</taxon>
        <taxon>Lentinus</taxon>
    </lineage>
</organism>
<keyword evidence="9 14" id="KW-0560">Oxidoreductase</keyword>
<dbReference type="SUPFAM" id="SSF48264">
    <property type="entry name" value="Cytochrome P450"/>
    <property type="match status" value="1"/>
</dbReference>
<dbReference type="AlphaFoldDB" id="A0A371CWA8"/>
<evidence type="ECO:0000256" key="7">
    <source>
        <dbReference type="ARBA" id="ARBA00022723"/>
    </source>
</evidence>
<evidence type="ECO:0000256" key="5">
    <source>
        <dbReference type="ARBA" id="ARBA00022617"/>
    </source>
</evidence>
<evidence type="ECO:0000256" key="3">
    <source>
        <dbReference type="ARBA" id="ARBA00005179"/>
    </source>
</evidence>
<evidence type="ECO:0000256" key="10">
    <source>
        <dbReference type="ARBA" id="ARBA00023004"/>
    </source>
</evidence>
<evidence type="ECO:0000256" key="6">
    <source>
        <dbReference type="ARBA" id="ARBA00022692"/>
    </source>
</evidence>
<dbReference type="InterPro" id="IPR036396">
    <property type="entry name" value="Cyt_P450_sf"/>
</dbReference>
<dbReference type="PRINTS" id="PR00385">
    <property type="entry name" value="P450"/>
</dbReference>
<protein>
    <submittedName>
        <fullName evidence="15">CyP450 monooxygenase</fullName>
    </submittedName>
</protein>
<keyword evidence="8" id="KW-1133">Transmembrane helix</keyword>
<reference evidence="15 16" key="1">
    <citation type="journal article" date="2018" name="Biotechnol. Biofuels">
        <title>Integrative visual omics of the white-rot fungus Polyporus brumalis exposes the biotechnological potential of its oxidative enzymes for delignifying raw plant biomass.</title>
        <authorList>
            <person name="Miyauchi S."/>
            <person name="Rancon A."/>
            <person name="Drula E."/>
            <person name="Hage H."/>
            <person name="Chaduli D."/>
            <person name="Favel A."/>
            <person name="Grisel S."/>
            <person name="Henrissat B."/>
            <person name="Herpoel-Gimbert I."/>
            <person name="Ruiz-Duenas F.J."/>
            <person name="Chevret D."/>
            <person name="Hainaut M."/>
            <person name="Lin J."/>
            <person name="Wang M."/>
            <person name="Pangilinan J."/>
            <person name="Lipzen A."/>
            <person name="Lesage-Meessen L."/>
            <person name="Navarro D."/>
            <person name="Riley R."/>
            <person name="Grigoriev I.V."/>
            <person name="Zhou S."/>
            <person name="Raouche S."/>
            <person name="Rosso M.N."/>
        </authorList>
    </citation>
    <scope>NUCLEOTIDE SEQUENCE [LARGE SCALE GENOMIC DNA]</scope>
    <source>
        <strain evidence="15 16">BRFM 1820</strain>
    </source>
</reference>
<dbReference type="STRING" id="139420.A0A371CWA8"/>
<keyword evidence="12" id="KW-0472">Membrane</keyword>
<keyword evidence="5 13" id="KW-0349">Heme</keyword>
<evidence type="ECO:0000256" key="9">
    <source>
        <dbReference type="ARBA" id="ARBA00023002"/>
    </source>
</evidence>
<evidence type="ECO:0000256" key="14">
    <source>
        <dbReference type="RuleBase" id="RU000461"/>
    </source>
</evidence>
<dbReference type="GO" id="GO:0016020">
    <property type="term" value="C:membrane"/>
    <property type="evidence" value="ECO:0007669"/>
    <property type="project" value="UniProtKB-SubCell"/>
</dbReference>
<comment type="cofactor">
    <cofactor evidence="1 13">
        <name>heme</name>
        <dbReference type="ChEBI" id="CHEBI:30413"/>
    </cofactor>
</comment>
<gene>
    <name evidence="15" type="ORF">OH76DRAFT_1457975</name>
</gene>
<evidence type="ECO:0000256" key="4">
    <source>
        <dbReference type="ARBA" id="ARBA00010617"/>
    </source>
</evidence>
<keyword evidence="11 14" id="KW-0503">Monooxygenase</keyword>
<evidence type="ECO:0000256" key="1">
    <source>
        <dbReference type="ARBA" id="ARBA00001971"/>
    </source>
</evidence>
<dbReference type="CDD" id="cd11065">
    <property type="entry name" value="CYP64-like"/>
    <property type="match status" value="1"/>
</dbReference>
<evidence type="ECO:0000256" key="12">
    <source>
        <dbReference type="ARBA" id="ARBA00023136"/>
    </source>
</evidence>
<evidence type="ECO:0000256" key="8">
    <source>
        <dbReference type="ARBA" id="ARBA00022989"/>
    </source>
</evidence>
<evidence type="ECO:0000256" key="2">
    <source>
        <dbReference type="ARBA" id="ARBA00004167"/>
    </source>
</evidence>
<dbReference type="GO" id="GO:0016705">
    <property type="term" value="F:oxidoreductase activity, acting on paired donors, with incorporation or reduction of molecular oxygen"/>
    <property type="evidence" value="ECO:0007669"/>
    <property type="project" value="InterPro"/>
</dbReference>
<dbReference type="Gene3D" id="1.10.630.10">
    <property type="entry name" value="Cytochrome P450"/>
    <property type="match status" value="1"/>
</dbReference>
<dbReference type="InterPro" id="IPR001128">
    <property type="entry name" value="Cyt_P450"/>
</dbReference>
<dbReference type="GO" id="GO:0020037">
    <property type="term" value="F:heme binding"/>
    <property type="evidence" value="ECO:0007669"/>
    <property type="project" value="InterPro"/>
</dbReference>
<dbReference type="Pfam" id="PF00067">
    <property type="entry name" value="p450"/>
    <property type="match status" value="1"/>
</dbReference>
<evidence type="ECO:0000313" key="16">
    <source>
        <dbReference type="Proteomes" id="UP000256964"/>
    </source>
</evidence>
<evidence type="ECO:0000256" key="13">
    <source>
        <dbReference type="PIRSR" id="PIRSR602401-1"/>
    </source>
</evidence>
<accession>A0A371CWA8</accession>
<keyword evidence="16" id="KW-1185">Reference proteome</keyword>
<dbReference type="InterPro" id="IPR002401">
    <property type="entry name" value="Cyt_P450_E_grp-I"/>
</dbReference>
<dbReference type="Proteomes" id="UP000256964">
    <property type="component" value="Unassembled WGS sequence"/>
</dbReference>
<dbReference type="GO" id="GO:0004497">
    <property type="term" value="F:monooxygenase activity"/>
    <property type="evidence" value="ECO:0007669"/>
    <property type="project" value="UniProtKB-KW"/>
</dbReference>
<dbReference type="OrthoDB" id="2789670at2759"/>
<dbReference type="PRINTS" id="PR00463">
    <property type="entry name" value="EP450I"/>
</dbReference>
<sequence length="520" mass="58221">MLASPLEAALFLSFCLLFVFGIESRRRAARKLPLPPGPPPLPLLGNILDVPKSICAEEYNALNVKYGDIVHLNVLGQHMIILGSLEAASELLDKRSANYSGKPASAMADLIGLDWNVALLGNGETWRKHRKEFHRFFSVASVARYNDLIEIGARQFLRKLLETPAVFSEHAQFSFGATVMRVVYGIEVKSKEDEYLSLAEEGNDIFQKAFVPGKYLVETFPFLKHVPAWLPGAGFRRDAAAWSEVYFQTRYKPFQATLERMHREGPDSSMVATMMRGILEGEKITVEDEVIARDVAGAIYLAGAETTLTAIRVFFLAMLSYPEVQKRAQEELDAVVGPDRLPTLNDRPSLPYIEAMLCECFRWRPVLPLALPRTSAADDEYQGYFIPKGSIVLANSWIFSRDPRYYPQPDRFMPERFLKDGKINPDVRDPRVFAFGYGRRICPGRHFGEASVFINIASVLHSFTVEPPLDEAGKPFVPEVKMTTGFLSCPEPFDCRITPRSATAEALVVADSVDAVERGE</sequence>
<dbReference type="EMBL" id="KZ857448">
    <property type="protein sequence ID" value="RDX44569.1"/>
    <property type="molecule type" value="Genomic_DNA"/>
</dbReference>
<dbReference type="PANTHER" id="PTHR46300">
    <property type="entry name" value="P450, PUTATIVE (EUROFUNG)-RELATED-RELATED"/>
    <property type="match status" value="1"/>
</dbReference>
<evidence type="ECO:0000313" key="15">
    <source>
        <dbReference type="EMBL" id="RDX44569.1"/>
    </source>
</evidence>
<keyword evidence="7 13" id="KW-0479">Metal-binding</keyword>
<dbReference type="GO" id="GO:0005506">
    <property type="term" value="F:iron ion binding"/>
    <property type="evidence" value="ECO:0007669"/>
    <property type="project" value="InterPro"/>
</dbReference>
<keyword evidence="6" id="KW-0812">Transmembrane</keyword>
<dbReference type="PANTHER" id="PTHR46300:SF7">
    <property type="entry name" value="P450, PUTATIVE (EUROFUNG)-RELATED"/>
    <property type="match status" value="1"/>
</dbReference>
<keyword evidence="10 13" id="KW-0408">Iron</keyword>
<comment type="similarity">
    <text evidence="4 14">Belongs to the cytochrome P450 family.</text>
</comment>
<dbReference type="PROSITE" id="PS00086">
    <property type="entry name" value="CYTOCHROME_P450"/>
    <property type="match status" value="1"/>
</dbReference>
<comment type="pathway">
    <text evidence="3">Secondary metabolite biosynthesis.</text>
</comment>
<evidence type="ECO:0000256" key="11">
    <source>
        <dbReference type="ARBA" id="ARBA00023033"/>
    </source>
</evidence>
<proteinExistence type="inferred from homology"/>